<keyword evidence="2 3" id="KW-0663">Pyridoxal phosphate</keyword>
<dbReference type="EMBL" id="JBHSFN010000005">
    <property type="protein sequence ID" value="MFC4586384.1"/>
    <property type="molecule type" value="Genomic_DNA"/>
</dbReference>
<dbReference type="CDD" id="cd00610">
    <property type="entry name" value="OAT_like"/>
    <property type="match status" value="1"/>
</dbReference>
<keyword evidence="4" id="KW-0808">Transferase</keyword>
<dbReference type="InterPro" id="IPR015422">
    <property type="entry name" value="PyrdxlP-dep_Trfase_small"/>
</dbReference>
<dbReference type="Proteomes" id="UP001595891">
    <property type="component" value="Unassembled WGS sequence"/>
</dbReference>
<dbReference type="PANTHER" id="PTHR43094:SF1">
    <property type="entry name" value="AMINOTRANSFERASE CLASS-III"/>
    <property type="match status" value="1"/>
</dbReference>
<dbReference type="InterPro" id="IPR005814">
    <property type="entry name" value="Aminotrans_3"/>
</dbReference>
<comment type="caution">
    <text evidence="4">The sequence shown here is derived from an EMBL/GenBank/DDBJ whole genome shotgun (WGS) entry which is preliminary data.</text>
</comment>
<keyword evidence="4" id="KW-0032">Aminotransferase</keyword>
<dbReference type="RefSeq" id="WP_262846677.1">
    <property type="nucleotide sequence ID" value="NZ_JANZYP010000050.1"/>
</dbReference>
<comment type="similarity">
    <text evidence="1 3">Belongs to the class-III pyridoxal-phosphate-dependent aminotransferase family.</text>
</comment>
<sequence length="463" mass="50761">MTRPETDTAAVLKAAQDNLWMHFTRHSSYDAGEVPTIVKGDGAHIYDIHGKRYLDGLSGLFVVQLGHGRTELAEAAAKQAQELAFFPLWSYAHPKAAELAARLAELTPGDLNRVFFTTGGGEAVESAWKLAKQYWKAVGKPLKYKVVSRAIAYHGTPQGALSITGIPAFKEQFEPLVPGSVRVPNTNYYRADEITGFPGLSPEQFGRWAADQVGKAIEMEGPDTVAAVFVEPVQNAGGCFPPPPGYFQRLREICDQYDVLLVSDEVICAFGRLGTMFGGQKFDYVPDIITCAKGLTSGYSPIGAMITSERLFEPFKSGDAMFAHGYTFGGHPVSSAVALANLDLFESEDILTHVQKNEPVFRATLERLLDLPIVGDVRGAGYFYGIELVKDRATKETFNDEESERLLRGFLSKALYEAGLYCRADDRGDPVIQLAPPLICGPEEFDQFESILRTVLTEAANRI</sequence>
<name>A0ABV9EBK0_9ACTN</name>
<dbReference type="InterPro" id="IPR049704">
    <property type="entry name" value="Aminotrans_3_PPA_site"/>
</dbReference>
<dbReference type="Gene3D" id="3.90.1150.10">
    <property type="entry name" value="Aspartate Aminotransferase, domain 1"/>
    <property type="match status" value="1"/>
</dbReference>
<gene>
    <name evidence="4" type="ORF">ACFO8L_09890</name>
</gene>
<dbReference type="GO" id="GO:0008483">
    <property type="term" value="F:transaminase activity"/>
    <property type="evidence" value="ECO:0007669"/>
    <property type="project" value="UniProtKB-KW"/>
</dbReference>
<evidence type="ECO:0000313" key="4">
    <source>
        <dbReference type="EMBL" id="MFC4586384.1"/>
    </source>
</evidence>
<keyword evidence="5" id="KW-1185">Reference proteome</keyword>
<proteinExistence type="inferred from homology"/>
<dbReference type="NCBIfam" id="NF005102">
    <property type="entry name" value="PRK06541.1"/>
    <property type="match status" value="1"/>
</dbReference>
<protein>
    <submittedName>
        <fullName evidence="4">Aspartate aminotransferase family protein</fullName>
    </submittedName>
</protein>
<dbReference type="InterPro" id="IPR015424">
    <property type="entry name" value="PyrdxlP-dep_Trfase"/>
</dbReference>
<organism evidence="4 5">
    <name type="scientific">Sphaerisporangium corydalis</name>
    <dbReference type="NCBI Taxonomy" id="1441875"/>
    <lineage>
        <taxon>Bacteria</taxon>
        <taxon>Bacillati</taxon>
        <taxon>Actinomycetota</taxon>
        <taxon>Actinomycetes</taxon>
        <taxon>Streptosporangiales</taxon>
        <taxon>Streptosporangiaceae</taxon>
        <taxon>Sphaerisporangium</taxon>
    </lineage>
</organism>
<evidence type="ECO:0000256" key="3">
    <source>
        <dbReference type="RuleBase" id="RU003560"/>
    </source>
</evidence>
<dbReference type="PROSITE" id="PS00600">
    <property type="entry name" value="AA_TRANSFER_CLASS_3"/>
    <property type="match status" value="1"/>
</dbReference>
<evidence type="ECO:0000256" key="2">
    <source>
        <dbReference type="ARBA" id="ARBA00022898"/>
    </source>
</evidence>
<evidence type="ECO:0000313" key="5">
    <source>
        <dbReference type="Proteomes" id="UP001595891"/>
    </source>
</evidence>
<dbReference type="SUPFAM" id="SSF53383">
    <property type="entry name" value="PLP-dependent transferases"/>
    <property type="match status" value="1"/>
</dbReference>
<dbReference type="PANTHER" id="PTHR43094">
    <property type="entry name" value="AMINOTRANSFERASE"/>
    <property type="match status" value="1"/>
</dbReference>
<evidence type="ECO:0000256" key="1">
    <source>
        <dbReference type="ARBA" id="ARBA00008954"/>
    </source>
</evidence>
<dbReference type="InterPro" id="IPR015421">
    <property type="entry name" value="PyrdxlP-dep_Trfase_major"/>
</dbReference>
<accession>A0ABV9EBK0</accession>
<dbReference type="Pfam" id="PF00202">
    <property type="entry name" value="Aminotran_3"/>
    <property type="match status" value="1"/>
</dbReference>
<dbReference type="Gene3D" id="3.40.640.10">
    <property type="entry name" value="Type I PLP-dependent aspartate aminotransferase-like (Major domain)"/>
    <property type="match status" value="1"/>
</dbReference>
<reference evidence="5" key="1">
    <citation type="journal article" date="2019" name="Int. J. Syst. Evol. Microbiol.">
        <title>The Global Catalogue of Microorganisms (GCM) 10K type strain sequencing project: providing services to taxonomists for standard genome sequencing and annotation.</title>
        <authorList>
            <consortium name="The Broad Institute Genomics Platform"/>
            <consortium name="The Broad Institute Genome Sequencing Center for Infectious Disease"/>
            <person name="Wu L."/>
            <person name="Ma J."/>
        </authorList>
    </citation>
    <scope>NUCLEOTIDE SEQUENCE [LARGE SCALE GENOMIC DNA]</scope>
    <source>
        <strain evidence="5">CCUG 49560</strain>
    </source>
</reference>